<dbReference type="EMBL" id="QFQP01000003">
    <property type="protein sequence ID" value="PZR16702.1"/>
    <property type="molecule type" value="Genomic_DNA"/>
</dbReference>
<accession>A0A2W5TPY3</accession>
<organism evidence="1 2">
    <name type="scientific">Archangium gephyra</name>
    <dbReference type="NCBI Taxonomy" id="48"/>
    <lineage>
        <taxon>Bacteria</taxon>
        <taxon>Pseudomonadati</taxon>
        <taxon>Myxococcota</taxon>
        <taxon>Myxococcia</taxon>
        <taxon>Myxococcales</taxon>
        <taxon>Cystobacterineae</taxon>
        <taxon>Archangiaceae</taxon>
        <taxon>Archangium</taxon>
    </lineage>
</organism>
<evidence type="ECO:0000313" key="2">
    <source>
        <dbReference type="Proteomes" id="UP000249061"/>
    </source>
</evidence>
<dbReference type="Proteomes" id="UP000249061">
    <property type="component" value="Unassembled WGS sequence"/>
</dbReference>
<proteinExistence type="predicted"/>
<gene>
    <name evidence="1" type="ORF">DI536_05975</name>
</gene>
<name>A0A2W5TPY3_9BACT</name>
<comment type="caution">
    <text evidence="1">The sequence shown here is derived from an EMBL/GenBank/DDBJ whole genome shotgun (WGS) entry which is preliminary data.</text>
</comment>
<dbReference type="AlphaFoldDB" id="A0A2W5TPY3"/>
<evidence type="ECO:0000313" key="1">
    <source>
        <dbReference type="EMBL" id="PZR16702.1"/>
    </source>
</evidence>
<sequence>MWFVGRDAFLLCNTWSRAIALEREIQKLREGVWAELKRYEAWWVPVAKSDTSLVHMPVEGQPHGFAFTAPDHYNRFPASVGSQADQVKSLIVPGSRLFSFVLQTKLGGLLINGQLPLNRDALDLGATSP</sequence>
<protein>
    <submittedName>
        <fullName evidence="1">Uncharacterized protein</fullName>
    </submittedName>
</protein>
<reference evidence="1 2" key="1">
    <citation type="submission" date="2017-08" db="EMBL/GenBank/DDBJ databases">
        <title>Infants hospitalized years apart are colonized by the same room-sourced microbial strains.</title>
        <authorList>
            <person name="Brooks B."/>
            <person name="Olm M.R."/>
            <person name="Firek B.A."/>
            <person name="Baker R."/>
            <person name="Thomas B.C."/>
            <person name="Morowitz M.J."/>
            <person name="Banfield J.F."/>
        </authorList>
    </citation>
    <scope>NUCLEOTIDE SEQUENCE [LARGE SCALE GENOMIC DNA]</scope>
    <source>
        <strain evidence="1">S2_003_000_R2_14</strain>
    </source>
</reference>